<proteinExistence type="predicted"/>
<gene>
    <name evidence="2" type="ORF">CRM92_08755</name>
</gene>
<dbReference type="RefSeq" id="WP_098042962.1">
    <property type="nucleotide sequence ID" value="NZ_PDEV01000004.1"/>
</dbReference>
<dbReference type="Pfam" id="PF11662">
    <property type="entry name" value="DUF3263"/>
    <property type="match status" value="1"/>
</dbReference>
<dbReference type="AlphaFoldDB" id="A0A2A8D4E1"/>
<protein>
    <recommendedName>
        <fullName evidence="4">DUF3263 domain-containing protein</fullName>
    </recommendedName>
</protein>
<reference evidence="2" key="1">
    <citation type="submission" date="2017-10" db="EMBL/GenBank/DDBJ databases">
        <title>Kefir isolates.</title>
        <authorList>
            <person name="Kim Y."/>
            <person name="Blasche S."/>
        </authorList>
    </citation>
    <scope>NUCLEOTIDE SEQUENCE [LARGE SCALE GENOMIC DNA]</scope>
    <source>
        <strain evidence="2">OG2-2</strain>
    </source>
</reference>
<dbReference type="EMBL" id="PDEV01000004">
    <property type="protein sequence ID" value="PEN15687.1"/>
    <property type="molecule type" value="Genomic_DNA"/>
</dbReference>
<evidence type="ECO:0000256" key="1">
    <source>
        <dbReference type="SAM" id="MobiDB-lite"/>
    </source>
</evidence>
<feature type="region of interest" description="Disordered" evidence="1">
    <location>
        <begin position="1"/>
        <end position="64"/>
    </location>
</feature>
<dbReference type="InterPro" id="IPR021678">
    <property type="entry name" value="DUF3263"/>
</dbReference>
<keyword evidence="3" id="KW-1185">Reference proteome</keyword>
<comment type="caution">
    <text evidence="2">The sequence shown here is derived from an EMBL/GenBank/DDBJ whole genome shotgun (WGS) entry which is preliminary data.</text>
</comment>
<accession>A0A2A8D4E1</accession>
<evidence type="ECO:0008006" key="4">
    <source>
        <dbReference type="Google" id="ProtNLM"/>
    </source>
</evidence>
<sequence>MPIPSSETPEPSPAGGSDAAEPAAAVPADNSEPSPTTQPASSAPGTSETRETGGKTENTRKSALTDLERAMIALEKRHWKYQGTKEKAITALGLTPIAYYQKLNTMIDSQRVIAAEPILMHRLREVRDRS</sequence>
<feature type="compositionally biased region" description="Basic and acidic residues" evidence="1">
    <location>
        <begin position="48"/>
        <end position="60"/>
    </location>
</feature>
<dbReference type="Proteomes" id="UP000219947">
    <property type="component" value="Unassembled WGS sequence"/>
</dbReference>
<evidence type="ECO:0000313" key="2">
    <source>
        <dbReference type="EMBL" id="PEN15687.1"/>
    </source>
</evidence>
<name>A0A2A8D4E1_9MICC</name>
<organism evidence="2 3">
    <name type="scientific">Rothia dentocariosa</name>
    <dbReference type="NCBI Taxonomy" id="2047"/>
    <lineage>
        <taxon>Bacteria</taxon>
        <taxon>Bacillati</taxon>
        <taxon>Actinomycetota</taxon>
        <taxon>Actinomycetes</taxon>
        <taxon>Micrococcales</taxon>
        <taxon>Micrococcaceae</taxon>
        <taxon>Rothia</taxon>
    </lineage>
</organism>
<feature type="compositionally biased region" description="Low complexity" evidence="1">
    <location>
        <begin position="1"/>
        <end position="47"/>
    </location>
</feature>
<evidence type="ECO:0000313" key="3">
    <source>
        <dbReference type="Proteomes" id="UP000219947"/>
    </source>
</evidence>